<organism evidence="1 2">
    <name type="scientific">Vreelandella olivaria</name>
    <dbReference type="NCBI Taxonomy" id="390919"/>
    <lineage>
        <taxon>Bacteria</taxon>
        <taxon>Pseudomonadati</taxon>
        <taxon>Pseudomonadota</taxon>
        <taxon>Gammaproteobacteria</taxon>
        <taxon>Oceanospirillales</taxon>
        <taxon>Halomonadaceae</taxon>
        <taxon>Vreelandella</taxon>
    </lineage>
</organism>
<gene>
    <name evidence="1" type="ORF">HORIV_71280</name>
</gene>
<dbReference type="Proteomes" id="UP000289555">
    <property type="component" value="Chromosome"/>
</dbReference>
<proteinExistence type="predicted"/>
<keyword evidence="2" id="KW-1185">Reference proteome</keyword>
<dbReference type="EMBL" id="AP019416">
    <property type="protein sequence ID" value="BBI54707.1"/>
    <property type="molecule type" value="Genomic_DNA"/>
</dbReference>
<sequence length="51" mass="5524">MSQRAVAECDDDAMVRAMLAFELALAEVQETSGAVPAGVSQQMREQLERAL</sequence>
<accession>A0ABN5XDZ9</accession>
<name>A0ABN5XDZ9_9GAMM</name>
<evidence type="ECO:0000313" key="1">
    <source>
        <dbReference type="EMBL" id="BBI54707.1"/>
    </source>
</evidence>
<dbReference type="InterPro" id="IPR024083">
    <property type="entry name" value="Fumarase/histidase_N"/>
</dbReference>
<reference evidence="2" key="1">
    <citation type="journal article" date="2019" name="Microbiol. Resour. Announc.">
        <title>Complete Genome Sequence of Halomonas olivaria, a Moderately Halophilic Bacterium Isolated from Olive Processing Effluents, Obtained by Nanopore Sequencing.</title>
        <authorList>
            <person name="Nagata S."/>
            <person name="Ii K.M."/>
            <person name="Tsukimi T."/>
            <person name="Miura M.C."/>
            <person name="Galipon J."/>
            <person name="Arakawa K."/>
        </authorList>
    </citation>
    <scope>NUCLEOTIDE SEQUENCE [LARGE SCALE GENOMIC DNA]</scope>
    <source>
        <strain evidence="2">TYRC17</strain>
    </source>
</reference>
<dbReference type="Gene3D" id="1.10.275.10">
    <property type="entry name" value="Fumarase/aspartase (N-terminal domain)"/>
    <property type="match status" value="1"/>
</dbReference>
<protein>
    <submittedName>
        <fullName evidence="1">Uncharacterized protein</fullName>
    </submittedName>
</protein>
<evidence type="ECO:0000313" key="2">
    <source>
        <dbReference type="Proteomes" id="UP000289555"/>
    </source>
</evidence>